<sequence length="28" mass="3432">MEGKNTKWSPDNWLQETEENKFAKVYEE</sequence>
<keyword evidence="2" id="KW-1185">Reference proteome</keyword>
<accession>A0A368F4L2</accession>
<proteinExistence type="predicted"/>
<dbReference type="EMBL" id="JOJR01005099">
    <property type="protein sequence ID" value="RCN27064.1"/>
    <property type="molecule type" value="Genomic_DNA"/>
</dbReference>
<comment type="caution">
    <text evidence="1">The sequence shown here is derived from an EMBL/GenBank/DDBJ whole genome shotgun (WGS) entry which is preliminary data.</text>
</comment>
<name>A0A368F4L2_ANCCA</name>
<protein>
    <submittedName>
        <fullName evidence="1">Uncharacterized protein</fullName>
    </submittedName>
</protein>
<dbReference type="AlphaFoldDB" id="A0A368F4L2"/>
<evidence type="ECO:0000313" key="2">
    <source>
        <dbReference type="Proteomes" id="UP000252519"/>
    </source>
</evidence>
<organism evidence="1 2">
    <name type="scientific">Ancylostoma caninum</name>
    <name type="common">Dog hookworm</name>
    <dbReference type="NCBI Taxonomy" id="29170"/>
    <lineage>
        <taxon>Eukaryota</taxon>
        <taxon>Metazoa</taxon>
        <taxon>Ecdysozoa</taxon>
        <taxon>Nematoda</taxon>
        <taxon>Chromadorea</taxon>
        <taxon>Rhabditida</taxon>
        <taxon>Rhabditina</taxon>
        <taxon>Rhabditomorpha</taxon>
        <taxon>Strongyloidea</taxon>
        <taxon>Ancylostomatidae</taxon>
        <taxon>Ancylostomatinae</taxon>
        <taxon>Ancylostoma</taxon>
    </lineage>
</organism>
<gene>
    <name evidence="1" type="ORF">ANCCAN_27203</name>
</gene>
<evidence type="ECO:0000313" key="1">
    <source>
        <dbReference type="EMBL" id="RCN27064.1"/>
    </source>
</evidence>
<reference evidence="1 2" key="1">
    <citation type="submission" date="2014-10" db="EMBL/GenBank/DDBJ databases">
        <title>Draft genome of the hookworm Ancylostoma caninum.</title>
        <authorList>
            <person name="Mitreva M."/>
        </authorList>
    </citation>
    <scope>NUCLEOTIDE SEQUENCE [LARGE SCALE GENOMIC DNA]</scope>
    <source>
        <strain evidence="1 2">Baltimore</strain>
    </source>
</reference>
<dbReference type="Proteomes" id="UP000252519">
    <property type="component" value="Unassembled WGS sequence"/>
</dbReference>